<protein>
    <submittedName>
        <fullName evidence="9">Two-component response regulator PilR</fullName>
    </submittedName>
</protein>
<dbReference type="CDD" id="cd00009">
    <property type="entry name" value="AAA"/>
    <property type="match status" value="1"/>
</dbReference>
<dbReference type="GO" id="GO:0000160">
    <property type="term" value="P:phosphorelay signal transduction system"/>
    <property type="evidence" value="ECO:0007669"/>
    <property type="project" value="InterPro"/>
</dbReference>
<organism evidence="9 10">
    <name type="scientific">Marinobacterium lutimaris</name>
    <dbReference type="NCBI Taxonomy" id="568106"/>
    <lineage>
        <taxon>Bacteria</taxon>
        <taxon>Pseudomonadati</taxon>
        <taxon>Pseudomonadota</taxon>
        <taxon>Gammaproteobacteria</taxon>
        <taxon>Oceanospirillales</taxon>
        <taxon>Oceanospirillaceae</taxon>
        <taxon>Marinobacterium</taxon>
    </lineage>
</organism>
<dbReference type="SUPFAM" id="SSF52540">
    <property type="entry name" value="P-loop containing nucleoside triphosphate hydrolases"/>
    <property type="match status" value="1"/>
</dbReference>
<dbReference type="SMART" id="SM00382">
    <property type="entry name" value="AAA"/>
    <property type="match status" value="1"/>
</dbReference>
<dbReference type="InterPro" id="IPR002197">
    <property type="entry name" value="HTH_Fis"/>
</dbReference>
<dbReference type="InterPro" id="IPR009057">
    <property type="entry name" value="Homeodomain-like_sf"/>
</dbReference>
<dbReference type="GO" id="GO:0006355">
    <property type="term" value="P:regulation of DNA-templated transcription"/>
    <property type="evidence" value="ECO:0007669"/>
    <property type="project" value="InterPro"/>
</dbReference>
<dbReference type="SUPFAM" id="SSF46689">
    <property type="entry name" value="Homeodomain-like"/>
    <property type="match status" value="1"/>
</dbReference>
<dbReference type="RefSeq" id="WP_327332829.1">
    <property type="nucleotide sequence ID" value="NZ_FNVQ01000003.1"/>
</dbReference>
<keyword evidence="5" id="KW-0804">Transcription</keyword>
<keyword evidence="2" id="KW-0067">ATP-binding</keyword>
<feature type="domain" description="Response regulatory" evidence="8">
    <location>
        <begin position="15"/>
        <end position="129"/>
    </location>
</feature>
<dbReference type="InterPro" id="IPR001789">
    <property type="entry name" value="Sig_transdc_resp-reg_receiver"/>
</dbReference>
<dbReference type="Gene3D" id="1.10.10.60">
    <property type="entry name" value="Homeodomain-like"/>
    <property type="match status" value="1"/>
</dbReference>
<dbReference type="InterPro" id="IPR058031">
    <property type="entry name" value="AAA_lid_NorR"/>
</dbReference>
<feature type="modified residue" description="4-aspartylphosphate" evidence="6">
    <location>
        <position position="64"/>
    </location>
</feature>
<keyword evidence="1" id="KW-0547">Nucleotide-binding</keyword>
<dbReference type="Gene3D" id="3.40.50.300">
    <property type="entry name" value="P-loop containing nucleotide triphosphate hydrolases"/>
    <property type="match status" value="1"/>
</dbReference>
<dbReference type="Pfam" id="PF25601">
    <property type="entry name" value="AAA_lid_14"/>
    <property type="match status" value="1"/>
</dbReference>
<dbReference type="PANTHER" id="PTHR32071:SF100">
    <property type="entry name" value="RESPONSE REGULATOR PROTEIN PILR"/>
    <property type="match status" value="1"/>
</dbReference>
<keyword evidence="6" id="KW-0597">Phosphoprotein</keyword>
<reference evidence="9 10" key="1">
    <citation type="submission" date="2016-10" db="EMBL/GenBank/DDBJ databases">
        <authorList>
            <person name="de Groot N.N."/>
        </authorList>
    </citation>
    <scope>NUCLEOTIDE SEQUENCE [LARGE SCALE GENOMIC DNA]</scope>
    <source>
        <strain evidence="9 10">DSM 22012</strain>
    </source>
</reference>
<dbReference type="SUPFAM" id="SSF52172">
    <property type="entry name" value="CheY-like"/>
    <property type="match status" value="1"/>
</dbReference>
<proteinExistence type="predicted"/>
<dbReference type="Pfam" id="PF02954">
    <property type="entry name" value="HTH_8"/>
    <property type="match status" value="1"/>
</dbReference>
<dbReference type="InterPro" id="IPR002078">
    <property type="entry name" value="Sigma_54_int"/>
</dbReference>
<dbReference type="InterPro" id="IPR011006">
    <property type="entry name" value="CheY-like_superfamily"/>
</dbReference>
<dbReference type="FunFam" id="3.40.50.300:FF:000006">
    <property type="entry name" value="DNA-binding transcriptional regulator NtrC"/>
    <property type="match status" value="1"/>
</dbReference>
<keyword evidence="3" id="KW-0805">Transcription regulation</keyword>
<dbReference type="GO" id="GO:0043565">
    <property type="term" value="F:sequence-specific DNA binding"/>
    <property type="evidence" value="ECO:0007669"/>
    <property type="project" value="InterPro"/>
</dbReference>
<evidence type="ECO:0000256" key="3">
    <source>
        <dbReference type="ARBA" id="ARBA00023015"/>
    </source>
</evidence>
<dbReference type="InterPro" id="IPR025943">
    <property type="entry name" value="Sigma_54_int_dom_ATP-bd_2"/>
</dbReference>
<feature type="domain" description="Sigma-54 factor interaction" evidence="7">
    <location>
        <begin position="141"/>
        <end position="375"/>
    </location>
</feature>
<dbReference type="Gene3D" id="1.10.8.60">
    <property type="match status" value="1"/>
</dbReference>
<dbReference type="PANTHER" id="PTHR32071">
    <property type="entry name" value="TRANSCRIPTIONAL REGULATORY PROTEIN"/>
    <property type="match status" value="1"/>
</dbReference>
<evidence type="ECO:0000256" key="6">
    <source>
        <dbReference type="PROSITE-ProRule" id="PRU00169"/>
    </source>
</evidence>
<evidence type="ECO:0000259" key="8">
    <source>
        <dbReference type="PROSITE" id="PS50110"/>
    </source>
</evidence>
<dbReference type="Pfam" id="PF00158">
    <property type="entry name" value="Sigma54_activat"/>
    <property type="match status" value="1"/>
</dbReference>
<evidence type="ECO:0000256" key="4">
    <source>
        <dbReference type="ARBA" id="ARBA00023125"/>
    </source>
</evidence>
<dbReference type="InterPro" id="IPR003593">
    <property type="entry name" value="AAA+_ATPase"/>
</dbReference>
<dbReference type="Pfam" id="PF00072">
    <property type="entry name" value="Response_reg"/>
    <property type="match status" value="1"/>
</dbReference>
<dbReference type="InterPro" id="IPR025944">
    <property type="entry name" value="Sigma_54_int_dom_CS"/>
</dbReference>
<evidence type="ECO:0000313" key="9">
    <source>
        <dbReference type="EMBL" id="SEG70563.1"/>
    </source>
</evidence>
<sequence>MDKVQSDKQPGVVPRVLVVDDEADLRQLLEITLSRMGTLPCSAASLREARDLLGRQSFDLCLTDMRLPDGRGMDLVEQIQKEFPALPVAIITAYGDMELAVEALRKGAFDCVSKPLDIHQLRALVNQALVNPVRSQMDDELVGDSPAMRVLKSRIDKLARTQAPVCICGESGTGKEIIARQIHVRSHRGSGPFVAVNCGAIPEDLIESEFFGHLKGSFTGAASQREGFFQAAEGGTLFLDEIGDMPMSMQVKLLRAIQERKIRPVGAEHEQPVDVRILSASHKQLHDEVASGNFRQDLYYRVNVIELQVPPLRERGQDIWALSQAILDRIIRRNKEGGIHQCHGELTDEALDELRNYPFPGNVRELENILERAMALCEEGRITPEDLSLCGRPVPISPGGVEGDSSECEQLVAVLEQHRWNRSAAARQLGLTLRQLRYRIQKYGLDQDLDQEFKH</sequence>
<dbReference type="PROSITE" id="PS00676">
    <property type="entry name" value="SIGMA54_INTERACT_2"/>
    <property type="match status" value="1"/>
</dbReference>
<dbReference type="SMART" id="SM00448">
    <property type="entry name" value="REC"/>
    <property type="match status" value="1"/>
</dbReference>
<name>A0A1H6CCJ8_9GAMM</name>
<accession>A0A1H6CCJ8</accession>
<dbReference type="InterPro" id="IPR027417">
    <property type="entry name" value="P-loop_NTPase"/>
</dbReference>
<dbReference type="PROSITE" id="PS00688">
    <property type="entry name" value="SIGMA54_INTERACT_3"/>
    <property type="match status" value="1"/>
</dbReference>
<dbReference type="Gene3D" id="3.40.50.2300">
    <property type="match status" value="1"/>
</dbReference>
<dbReference type="GO" id="GO:0005524">
    <property type="term" value="F:ATP binding"/>
    <property type="evidence" value="ECO:0007669"/>
    <property type="project" value="UniProtKB-KW"/>
</dbReference>
<dbReference type="PROSITE" id="PS50110">
    <property type="entry name" value="RESPONSE_REGULATORY"/>
    <property type="match status" value="1"/>
</dbReference>
<dbReference type="EMBL" id="FNVQ01000003">
    <property type="protein sequence ID" value="SEG70563.1"/>
    <property type="molecule type" value="Genomic_DNA"/>
</dbReference>
<dbReference type="AlphaFoldDB" id="A0A1H6CCJ8"/>
<evidence type="ECO:0000256" key="5">
    <source>
        <dbReference type="ARBA" id="ARBA00023163"/>
    </source>
</evidence>
<evidence type="ECO:0000256" key="1">
    <source>
        <dbReference type="ARBA" id="ARBA00022741"/>
    </source>
</evidence>
<evidence type="ECO:0000256" key="2">
    <source>
        <dbReference type="ARBA" id="ARBA00022840"/>
    </source>
</evidence>
<dbReference type="PRINTS" id="PR01590">
    <property type="entry name" value="HTHFIS"/>
</dbReference>
<dbReference type="Proteomes" id="UP000236745">
    <property type="component" value="Unassembled WGS sequence"/>
</dbReference>
<gene>
    <name evidence="9" type="ORF">SAMN05444390_103363</name>
</gene>
<dbReference type="PROSITE" id="PS50045">
    <property type="entry name" value="SIGMA54_INTERACT_4"/>
    <property type="match status" value="1"/>
</dbReference>
<keyword evidence="4" id="KW-0238">DNA-binding</keyword>
<evidence type="ECO:0000313" key="10">
    <source>
        <dbReference type="Proteomes" id="UP000236745"/>
    </source>
</evidence>
<keyword evidence="10" id="KW-1185">Reference proteome</keyword>
<evidence type="ECO:0000259" key="7">
    <source>
        <dbReference type="PROSITE" id="PS50045"/>
    </source>
</evidence>